<dbReference type="Proteomes" id="UP000281549">
    <property type="component" value="Unassembled WGS sequence"/>
</dbReference>
<dbReference type="PANTHER" id="PTHR33129">
    <property type="entry name" value="PROTEIN KINASE DOMAIN-CONTAINING PROTEIN-RELATED"/>
    <property type="match status" value="1"/>
</dbReference>
<evidence type="ECO:0000313" key="2">
    <source>
        <dbReference type="Proteomes" id="UP000281549"/>
    </source>
</evidence>
<evidence type="ECO:0000313" key="1">
    <source>
        <dbReference type="EMBL" id="RKP15961.1"/>
    </source>
</evidence>
<organism evidence="1 2">
    <name type="scientific">Rozella allomycis (strain CSF55)</name>
    <dbReference type="NCBI Taxonomy" id="988480"/>
    <lineage>
        <taxon>Eukaryota</taxon>
        <taxon>Fungi</taxon>
        <taxon>Fungi incertae sedis</taxon>
        <taxon>Cryptomycota</taxon>
        <taxon>Cryptomycota incertae sedis</taxon>
        <taxon>Rozella</taxon>
    </lineage>
</organism>
<proteinExistence type="predicted"/>
<reference evidence="2" key="1">
    <citation type="journal article" date="2018" name="Nat. Microbiol.">
        <title>Leveraging single-cell genomics to expand the fungal tree of life.</title>
        <authorList>
            <person name="Ahrendt S.R."/>
            <person name="Quandt C.A."/>
            <person name="Ciobanu D."/>
            <person name="Clum A."/>
            <person name="Salamov A."/>
            <person name="Andreopoulos B."/>
            <person name="Cheng J.F."/>
            <person name="Woyke T."/>
            <person name="Pelin A."/>
            <person name="Henrissat B."/>
            <person name="Reynolds N.K."/>
            <person name="Benny G.L."/>
            <person name="Smith M.E."/>
            <person name="James T.Y."/>
            <person name="Grigoriev I.V."/>
        </authorList>
    </citation>
    <scope>NUCLEOTIDE SEQUENCE [LARGE SCALE GENOMIC DNA]</scope>
    <source>
        <strain evidence="2">CSF55</strain>
    </source>
</reference>
<dbReference type="PANTHER" id="PTHR33129:SF3">
    <property type="entry name" value="HOT SPOT (RHS) PROTEIN, PUTATIVE-RELATED"/>
    <property type="match status" value="1"/>
</dbReference>
<gene>
    <name evidence="1" type="ORF">ROZALSC1DRAFT_18145</name>
</gene>
<name>A0A4P9YBL1_ROZAC</name>
<dbReference type="InterPro" id="IPR052980">
    <property type="entry name" value="Crinkler_effector"/>
</dbReference>
<accession>A0A4P9YBL1</accession>
<sequence length="178" mass="19961">YASQKALDIIVRNKGKEARGRMSELLESCQGNPLTAALCGYIFEPYAIELLEKGGTFKCRELVSGRKRQKSDKTTLDIPSSTKTVVAKVKRNQTHNQLHVPKTTNYTAIDAWIPGIGAFQMTVGKKHDIKHNAGKDLAKLGQGANKLYWLLPPLYYYSFTKKSPQNIEQHAILIPYPE</sequence>
<dbReference type="AlphaFoldDB" id="A0A4P9YBL1"/>
<dbReference type="EMBL" id="ML007255">
    <property type="protein sequence ID" value="RKP15961.1"/>
    <property type="molecule type" value="Genomic_DNA"/>
</dbReference>
<feature type="non-terminal residue" evidence="1">
    <location>
        <position position="1"/>
    </location>
</feature>
<protein>
    <submittedName>
        <fullName evidence="1">Uncharacterized protein</fullName>
    </submittedName>
</protein>